<dbReference type="Pfam" id="PF01336">
    <property type="entry name" value="tRNA_anti-codon"/>
    <property type="match status" value="1"/>
</dbReference>
<evidence type="ECO:0000313" key="13">
    <source>
        <dbReference type="Proteomes" id="UP001497392"/>
    </source>
</evidence>
<evidence type="ECO:0000256" key="7">
    <source>
        <dbReference type="ARBA" id="ARBA00030563"/>
    </source>
</evidence>
<dbReference type="InterPro" id="IPR012340">
    <property type="entry name" value="NA-bd_OB-fold"/>
</dbReference>
<feature type="region of interest" description="Disordered" evidence="10">
    <location>
        <begin position="518"/>
        <end position="557"/>
    </location>
</feature>
<feature type="region of interest" description="Disordered" evidence="10">
    <location>
        <begin position="38"/>
        <end position="74"/>
    </location>
</feature>
<sequence length="614" mass="67267">MLGMVIPLGCKVCGGTSVLNTSLRRCVTRRGPSLLRCQASSTEAQVQPKQKGQGGSKKQQNKQGPASSSSDTSIRELRIQKAQELRDAGKEPYAYSFERTHMAAALHEQFASLENGCEAELEAEIAVAGRVMARRFMGKLAFMSLVDDSGSIQVYLDKAVVDGASGEDAFKNLKSLVDSGDIVGARGGIKRTEKGELSVNAARVEILTKSLMPLPDKWHGLADIEKRYRQRYVDLIVNEEVRGTLKARARMMGALRRTLEERGFLEVETPVLETSAGGADARPFTTFHNALQQPYALRIATELHLKKLAVGGLERIYEIGRVFRNEGISTRHNPEFTTLELYQAYADYHDIMVLTEDLIKAAAQSVTGRLTVEYQGQHLDFGQPFRRASMHDLVKDITGLDFASFGSDLEAAKAAALQHTQQSNTGSELREDVIEGASSVGLLLNEVFEAEVEQHLIQPTFVIDHPVEISPLAKPHRSKPGCVERFELFIYGRELANAYSELTDPVDQRQRLEAQLAQHQAPKMPRGVQSGIQPTEDACSGNGAPAAGPVPAAPAEEDESYEVVLDEDFIKALEYGMPPTGGMGMGLDRLCMLLTDAASIRDVIAFPLLKRIAD</sequence>
<dbReference type="SUPFAM" id="SSF55681">
    <property type="entry name" value="Class II aaRS and biotin synthetases"/>
    <property type="match status" value="1"/>
</dbReference>
<dbReference type="InterPro" id="IPR004364">
    <property type="entry name" value="Aa-tRNA-synt_II"/>
</dbReference>
<evidence type="ECO:0000256" key="5">
    <source>
        <dbReference type="ARBA" id="ARBA00022840"/>
    </source>
</evidence>
<dbReference type="InterPro" id="IPR045864">
    <property type="entry name" value="aa-tRNA-synth_II/BPL/LPL"/>
</dbReference>
<dbReference type="PROSITE" id="PS50862">
    <property type="entry name" value="AA_TRNA_LIGASE_II"/>
    <property type="match status" value="1"/>
</dbReference>
<evidence type="ECO:0000256" key="3">
    <source>
        <dbReference type="ARBA" id="ARBA00022723"/>
    </source>
</evidence>
<feature type="compositionally biased region" description="Low complexity" evidence="10">
    <location>
        <begin position="45"/>
        <end position="64"/>
    </location>
</feature>
<dbReference type="PRINTS" id="PR00982">
    <property type="entry name" value="TRNASYNTHLYS"/>
</dbReference>
<evidence type="ECO:0000256" key="4">
    <source>
        <dbReference type="ARBA" id="ARBA00022741"/>
    </source>
</evidence>
<dbReference type="Gene3D" id="3.30.930.10">
    <property type="entry name" value="Bira Bifunctional Protein, Domain 2"/>
    <property type="match status" value="1"/>
</dbReference>
<reference evidence="12 13" key="1">
    <citation type="submission" date="2024-06" db="EMBL/GenBank/DDBJ databases">
        <authorList>
            <person name="Kraege A."/>
            <person name="Thomma B."/>
        </authorList>
    </citation>
    <scope>NUCLEOTIDE SEQUENCE [LARGE SCALE GENOMIC DNA]</scope>
</reference>
<dbReference type="EC" id="6.1.1.6" evidence="1 9"/>
<keyword evidence="13" id="KW-1185">Reference proteome</keyword>
<dbReference type="InterPro" id="IPR004365">
    <property type="entry name" value="NA-bd_OB_tRNA"/>
</dbReference>
<protein>
    <recommendedName>
        <fullName evidence="1 9">Lysine--tRNA ligase</fullName>
        <ecNumber evidence="1 9">6.1.1.6</ecNumber>
    </recommendedName>
    <alternativeName>
        <fullName evidence="7 9">Lysyl-tRNA synthetase</fullName>
    </alternativeName>
</protein>
<keyword evidence="3" id="KW-0479">Metal-binding</keyword>
<dbReference type="HAMAP" id="MF_00252">
    <property type="entry name" value="Lys_tRNA_synth_class2"/>
    <property type="match status" value="1"/>
</dbReference>
<evidence type="ECO:0000256" key="9">
    <source>
        <dbReference type="RuleBase" id="RU003748"/>
    </source>
</evidence>
<dbReference type="SUPFAM" id="SSF50249">
    <property type="entry name" value="Nucleic acid-binding proteins"/>
    <property type="match status" value="1"/>
</dbReference>
<keyword evidence="4" id="KW-0547">Nucleotide-binding</keyword>
<dbReference type="NCBIfam" id="TIGR00499">
    <property type="entry name" value="lysS_bact"/>
    <property type="match status" value="1"/>
</dbReference>
<evidence type="ECO:0000259" key="11">
    <source>
        <dbReference type="PROSITE" id="PS50862"/>
    </source>
</evidence>
<name>A0ABP1FX03_9CHLO</name>
<evidence type="ECO:0000256" key="8">
    <source>
        <dbReference type="ARBA" id="ARBA00048573"/>
    </source>
</evidence>
<dbReference type="PANTHER" id="PTHR42918">
    <property type="entry name" value="LYSYL-TRNA SYNTHETASE"/>
    <property type="match status" value="1"/>
</dbReference>
<dbReference type="InterPro" id="IPR018149">
    <property type="entry name" value="Lys-tRNA-synth_II_C"/>
</dbReference>
<feature type="domain" description="Aminoacyl-transfer RNA synthetases class-II family profile" evidence="11">
    <location>
        <begin position="248"/>
        <end position="607"/>
    </location>
</feature>
<dbReference type="InterPro" id="IPR002313">
    <property type="entry name" value="Lys-tRNA-ligase_II"/>
</dbReference>
<dbReference type="InterPro" id="IPR044136">
    <property type="entry name" value="Lys-tRNA-ligase_II_N"/>
</dbReference>
<evidence type="ECO:0000256" key="1">
    <source>
        <dbReference type="ARBA" id="ARBA00013166"/>
    </source>
</evidence>
<evidence type="ECO:0000256" key="10">
    <source>
        <dbReference type="SAM" id="MobiDB-lite"/>
    </source>
</evidence>
<dbReference type="CDD" id="cd00775">
    <property type="entry name" value="LysRS_core"/>
    <property type="match status" value="1"/>
</dbReference>
<keyword evidence="5" id="KW-0067">ATP-binding</keyword>
<keyword evidence="6" id="KW-0030">Aminoacyl-tRNA synthetase</keyword>
<accession>A0ABP1FX03</accession>
<dbReference type="NCBIfam" id="NF001756">
    <property type="entry name" value="PRK00484.1"/>
    <property type="match status" value="1"/>
</dbReference>
<comment type="catalytic activity">
    <reaction evidence="8 9">
        <text>tRNA(Lys) + L-lysine + ATP = L-lysyl-tRNA(Lys) + AMP + diphosphate</text>
        <dbReference type="Rhea" id="RHEA:20792"/>
        <dbReference type="Rhea" id="RHEA-COMP:9696"/>
        <dbReference type="Rhea" id="RHEA-COMP:9697"/>
        <dbReference type="ChEBI" id="CHEBI:30616"/>
        <dbReference type="ChEBI" id="CHEBI:32551"/>
        <dbReference type="ChEBI" id="CHEBI:33019"/>
        <dbReference type="ChEBI" id="CHEBI:78442"/>
        <dbReference type="ChEBI" id="CHEBI:78529"/>
        <dbReference type="ChEBI" id="CHEBI:456215"/>
        <dbReference type="EC" id="6.1.1.6"/>
    </reaction>
</comment>
<evidence type="ECO:0000313" key="12">
    <source>
        <dbReference type="EMBL" id="CAL5224424.1"/>
    </source>
</evidence>
<dbReference type="CDD" id="cd04322">
    <property type="entry name" value="LysRS_N"/>
    <property type="match status" value="1"/>
</dbReference>
<dbReference type="EMBL" id="CAXHTA020000010">
    <property type="protein sequence ID" value="CAL5224424.1"/>
    <property type="molecule type" value="Genomic_DNA"/>
</dbReference>
<comment type="caution">
    <text evidence="12">The sequence shown here is derived from an EMBL/GenBank/DDBJ whole genome shotgun (WGS) entry which is preliminary data.</text>
</comment>
<keyword evidence="2" id="KW-0436">Ligase</keyword>
<dbReference type="Gene3D" id="2.40.50.140">
    <property type="entry name" value="Nucleic acid-binding proteins"/>
    <property type="match status" value="1"/>
</dbReference>
<dbReference type="Proteomes" id="UP001497392">
    <property type="component" value="Unassembled WGS sequence"/>
</dbReference>
<organism evidence="12 13">
    <name type="scientific">Coccomyxa viridis</name>
    <dbReference type="NCBI Taxonomy" id="1274662"/>
    <lineage>
        <taxon>Eukaryota</taxon>
        <taxon>Viridiplantae</taxon>
        <taxon>Chlorophyta</taxon>
        <taxon>core chlorophytes</taxon>
        <taxon>Trebouxiophyceae</taxon>
        <taxon>Trebouxiophyceae incertae sedis</taxon>
        <taxon>Coccomyxaceae</taxon>
        <taxon>Coccomyxa</taxon>
    </lineage>
</organism>
<dbReference type="InterPro" id="IPR006195">
    <property type="entry name" value="aa-tRNA-synth_II"/>
</dbReference>
<dbReference type="PANTHER" id="PTHR42918:SF15">
    <property type="entry name" value="LYSINE--TRNA LIGASE, CHLOROPLASTIC_MITOCHONDRIAL"/>
    <property type="match status" value="1"/>
</dbReference>
<dbReference type="Pfam" id="PF00152">
    <property type="entry name" value="tRNA-synt_2"/>
    <property type="match status" value="2"/>
</dbReference>
<evidence type="ECO:0000256" key="6">
    <source>
        <dbReference type="ARBA" id="ARBA00023146"/>
    </source>
</evidence>
<evidence type="ECO:0000256" key="2">
    <source>
        <dbReference type="ARBA" id="ARBA00022598"/>
    </source>
</evidence>
<gene>
    <name evidence="12" type="primary">g7107</name>
    <name evidence="12" type="ORF">VP750_LOCUS6083</name>
</gene>
<proteinExistence type="inferred from homology"/>
<feature type="compositionally biased region" description="Low complexity" evidence="10">
    <location>
        <begin position="543"/>
        <end position="554"/>
    </location>
</feature>